<dbReference type="Proteomes" id="UP000186309">
    <property type="component" value="Chromosome"/>
</dbReference>
<accession>A0A1U7CW52</accession>
<sequence length="410" mass="44767">MDHPQSIIDHLVKHRDRDRLVDTAFLLIDAPSPTGQAGKACDRLAEILEADGFEVERPDGGHPAAPAVVVRFETGKPGRTLQFNGHLDTVHLPFVPARVEDDLLRGSGASDMKGGVAAAVEALRMLRDSKALTAGSILLTAHDLHEAPWGDGRQLDRLIREGIVGDAVLLPEPLSDVLPTDGRGCATWKVRISRTGPPVHEVMRPMDEPSVIAAGAELVARLKRWDAKLAEIVHSICGSASVFIGQIHSGEIYNQYPQECRLEGTRRWLPGTDGRATETEFRTLLADLARESGTRIECDWLFIRDAFHLDQADPFVSIFQASYQQISNRRIPLGGKPFVDDGNSFWALAGVPAITHGPRAGGQHTVAEWADIADMERVALLYALTAVAYCASGRAQTEDEEWPQPAPYPI</sequence>
<protein>
    <submittedName>
        <fullName evidence="3">5-nitroanthranilic acid aminohydrolase</fullName>
        <ecNumber evidence="3">3.5.99.8</ecNumber>
    </submittedName>
</protein>
<dbReference type="GO" id="GO:0016787">
    <property type="term" value="F:hydrolase activity"/>
    <property type="evidence" value="ECO:0007669"/>
    <property type="project" value="UniProtKB-KW"/>
</dbReference>
<dbReference type="RefSeq" id="WP_076349544.1">
    <property type="nucleotide sequence ID" value="NZ_CP019082.1"/>
</dbReference>
<dbReference type="EMBL" id="CP019082">
    <property type="protein sequence ID" value="APW63151.1"/>
    <property type="molecule type" value="Genomic_DNA"/>
</dbReference>
<keyword evidence="2 3" id="KW-0378">Hydrolase</keyword>
<gene>
    <name evidence="3" type="primary">naaA</name>
    <name evidence="3" type="ORF">BSF38_04712</name>
</gene>
<keyword evidence="1" id="KW-0479">Metal-binding</keyword>
<dbReference type="PANTHER" id="PTHR43808">
    <property type="entry name" value="ACETYLORNITHINE DEACETYLASE"/>
    <property type="match status" value="1"/>
</dbReference>
<dbReference type="STRING" id="1387353.BSF38_04712"/>
<proteinExistence type="predicted"/>
<dbReference type="InterPro" id="IPR036264">
    <property type="entry name" value="Bact_exopeptidase_dim_dom"/>
</dbReference>
<evidence type="ECO:0000256" key="2">
    <source>
        <dbReference type="ARBA" id="ARBA00022801"/>
    </source>
</evidence>
<dbReference type="KEGG" id="pbor:BSF38_04712"/>
<keyword evidence="4" id="KW-1185">Reference proteome</keyword>
<dbReference type="OrthoDB" id="9792335at2"/>
<reference evidence="4" key="1">
    <citation type="submission" date="2016-12" db="EMBL/GenBank/DDBJ databases">
        <title>Comparative genomics of four Isosphaeraceae planctomycetes: a common pool of plasmids and glycoside hydrolase genes.</title>
        <authorList>
            <person name="Ivanova A."/>
        </authorList>
    </citation>
    <scope>NUCLEOTIDE SEQUENCE [LARGE SCALE GENOMIC DNA]</scope>
    <source>
        <strain evidence="4">PX4</strain>
    </source>
</reference>
<evidence type="ECO:0000313" key="4">
    <source>
        <dbReference type="Proteomes" id="UP000186309"/>
    </source>
</evidence>
<name>A0A1U7CW52_9BACT</name>
<dbReference type="EC" id="3.5.99.8" evidence="3"/>
<organism evidence="3 4">
    <name type="scientific">Paludisphaera borealis</name>
    <dbReference type="NCBI Taxonomy" id="1387353"/>
    <lineage>
        <taxon>Bacteria</taxon>
        <taxon>Pseudomonadati</taxon>
        <taxon>Planctomycetota</taxon>
        <taxon>Planctomycetia</taxon>
        <taxon>Isosphaerales</taxon>
        <taxon>Isosphaeraceae</taxon>
        <taxon>Paludisphaera</taxon>
    </lineage>
</organism>
<evidence type="ECO:0000256" key="1">
    <source>
        <dbReference type="ARBA" id="ARBA00022723"/>
    </source>
</evidence>
<dbReference type="Gene3D" id="3.30.70.360">
    <property type="match status" value="1"/>
</dbReference>
<dbReference type="SUPFAM" id="SSF55031">
    <property type="entry name" value="Bacterial exopeptidase dimerisation domain"/>
    <property type="match status" value="1"/>
</dbReference>
<dbReference type="InterPro" id="IPR002933">
    <property type="entry name" value="Peptidase_M20"/>
</dbReference>
<dbReference type="Gene3D" id="3.40.630.10">
    <property type="entry name" value="Zn peptidases"/>
    <property type="match status" value="1"/>
</dbReference>
<dbReference type="AlphaFoldDB" id="A0A1U7CW52"/>
<dbReference type="GO" id="GO:0046872">
    <property type="term" value="F:metal ion binding"/>
    <property type="evidence" value="ECO:0007669"/>
    <property type="project" value="UniProtKB-KW"/>
</dbReference>
<dbReference type="Pfam" id="PF01546">
    <property type="entry name" value="Peptidase_M20"/>
    <property type="match status" value="1"/>
</dbReference>
<evidence type="ECO:0000313" key="3">
    <source>
        <dbReference type="EMBL" id="APW63151.1"/>
    </source>
</evidence>
<dbReference type="InterPro" id="IPR050072">
    <property type="entry name" value="Peptidase_M20A"/>
</dbReference>
<dbReference type="SUPFAM" id="SSF53187">
    <property type="entry name" value="Zn-dependent exopeptidases"/>
    <property type="match status" value="1"/>
</dbReference>